<comment type="subcellular location">
    <subcellularLocation>
        <location evidence="1">Membrane</location>
    </subcellularLocation>
</comment>
<keyword evidence="8 9" id="KW-0046">Antibiotic resistance</keyword>
<reference evidence="13 14" key="1">
    <citation type="submission" date="2018-10" db="EMBL/GenBank/DDBJ databases">
        <title>Marmoricola sp. 4Q3S-7 whole genome shotgun sequence.</title>
        <authorList>
            <person name="Li F."/>
        </authorList>
    </citation>
    <scope>NUCLEOTIDE SEQUENCE [LARGE SCALE GENOMIC DNA]</scope>
    <source>
        <strain evidence="13 14">4Q3S-7</strain>
    </source>
</reference>
<evidence type="ECO:0000256" key="4">
    <source>
        <dbReference type="ARBA" id="ARBA00012865"/>
    </source>
</evidence>
<evidence type="ECO:0000256" key="1">
    <source>
        <dbReference type="ARBA" id="ARBA00004370"/>
    </source>
</evidence>
<dbReference type="InterPro" id="IPR036138">
    <property type="entry name" value="PBP_dimer_sf"/>
</dbReference>
<dbReference type="RefSeq" id="WP_121807626.1">
    <property type="nucleotide sequence ID" value="NZ_RDBE01000010.1"/>
</dbReference>
<gene>
    <name evidence="13" type="ORF">D9V37_18760</name>
</gene>
<evidence type="ECO:0000313" key="14">
    <source>
        <dbReference type="Proteomes" id="UP000281708"/>
    </source>
</evidence>
<keyword evidence="7" id="KW-0472">Membrane</keyword>
<evidence type="ECO:0000256" key="2">
    <source>
        <dbReference type="ARBA" id="ARBA00007171"/>
    </source>
</evidence>
<protein>
    <recommendedName>
        <fullName evidence="4 9">Beta-lactamase</fullName>
        <ecNumber evidence="4 9">3.5.2.6</ecNumber>
    </recommendedName>
</protein>
<proteinExistence type="inferred from homology"/>
<evidence type="ECO:0000256" key="8">
    <source>
        <dbReference type="ARBA" id="ARBA00023251"/>
    </source>
</evidence>
<dbReference type="PANTHER" id="PTHR30627:SF24">
    <property type="entry name" value="PENICILLIN-BINDING PROTEIN 4B"/>
    <property type="match status" value="1"/>
</dbReference>
<evidence type="ECO:0000313" key="13">
    <source>
        <dbReference type="EMBL" id="RLV48121.1"/>
    </source>
</evidence>
<accession>A0A3L8NZB1</accession>
<sequence length="623" mass="63248">MRRALGTALVLLLLCAGCSLSGGPKPTGAADRLATALGREDVSSIEFAGTTAATAQARLKRIVAGMDGVRATVRAAGVEADGDHASGDLIWTWQTPGRNWVVRSSLDLTKRGDTWRPVWSPKLVAAQLGSDSTLRATTLLAQRGDILGAGDRRIVTNRAVDRIGIDKTLVSGDAAVTSAQALARLVGIDAAGYAKRVQQASAKAFVEAITFRRNAADEPGTPQVTAIPGARKLAAVQPLAPTKAFAAQLLGTVGQPTAEMVKKAGGTLSATDQVGLSGLQARYDDQLRGTPGVKIAAVDGQGTATQLFRTEPTAGKPLRLTLDVNAQQLADSVVAGQSSPSALVAIRPSTGAIVAAASSPSAQGQNIATYGRYAPGSTFKVVSSLALLRSGVTPSTTVDCSPTLVVDGKTFKNYDDYPASALGRIPFREAIANSCNTAVISQRARLQGSALTDAAAALGLGVDHDLGFPAYFGQAPAAGSQTEGAADLIGQGKVLASPMAMATVAASVQKGAAVVPSLIEGHTAQASPSHPLTAAEASSLRSLMRAVVTEGSGKLLATVPGAPVLAKTGTAEYGTAKAGGSLPTHAWMVAIHGDLAVAVFVEDGASGSGTAGPLLKRFLLGFS</sequence>
<name>A0A3L8NZB1_9ACTN</name>
<dbReference type="GO" id="GO:0008800">
    <property type="term" value="F:beta-lactamase activity"/>
    <property type="evidence" value="ECO:0007669"/>
    <property type="project" value="UniProtKB-UniRule"/>
</dbReference>
<evidence type="ECO:0000256" key="6">
    <source>
        <dbReference type="ARBA" id="ARBA00022801"/>
    </source>
</evidence>
<feature type="chain" id="PRO_5039664970" description="Beta-lactamase" evidence="10">
    <location>
        <begin position="22"/>
        <end position="623"/>
    </location>
</feature>
<feature type="domain" description="Penicillin-binding protein transpeptidase" evidence="11">
    <location>
        <begin position="343"/>
        <end position="618"/>
    </location>
</feature>
<dbReference type="Pfam" id="PF00905">
    <property type="entry name" value="Transpeptidase"/>
    <property type="match status" value="1"/>
</dbReference>
<feature type="signal peptide" evidence="10">
    <location>
        <begin position="1"/>
        <end position="21"/>
    </location>
</feature>
<dbReference type="InterPro" id="IPR005311">
    <property type="entry name" value="PBP_dimer"/>
</dbReference>
<dbReference type="Proteomes" id="UP000281708">
    <property type="component" value="Unassembled WGS sequence"/>
</dbReference>
<comment type="catalytic activity">
    <reaction evidence="9">
        <text>a beta-lactam + H2O = a substituted beta-amino acid</text>
        <dbReference type="Rhea" id="RHEA:20401"/>
        <dbReference type="ChEBI" id="CHEBI:15377"/>
        <dbReference type="ChEBI" id="CHEBI:35627"/>
        <dbReference type="ChEBI" id="CHEBI:140347"/>
        <dbReference type="EC" id="3.5.2.6"/>
    </reaction>
</comment>
<dbReference type="EC" id="3.5.2.6" evidence="4 9"/>
<dbReference type="SUPFAM" id="SSF56519">
    <property type="entry name" value="Penicillin binding protein dimerisation domain"/>
    <property type="match status" value="1"/>
</dbReference>
<dbReference type="InterPro" id="IPR002137">
    <property type="entry name" value="Beta-lactam_class-D_AS"/>
</dbReference>
<dbReference type="GO" id="GO:0071972">
    <property type="term" value="F:peptidoglycan L,D-transpeptidase activity"/>
    <property type="evidence" value="ECO:0007669"/>
    <property type="project" value="TreeGrafter"/>
</dbReference>
<evidence type="ECO:0000259" key="11">
    <source>
        <dbReference type="Pfam" id="PF00905"/>
    </source>
</evidence>
<dbReference type="EMBL" id="RDBE01000010">
    <property type="protein sequence ID" value="RLV48121.1"/>
    <property type="molecule type" value="Genomic_DNA"/>
</dbReference>
<evidence type="ECO:0000256" key="5">
    <source>
        <dbReference type="ARBA" id="ARBA00022729"/>
    </source>
</evidence>
<dbReference type="OrthoDB" id="5241017at2"/>
<evidence type="ECO:0000256" key="10">
    <source>
        <dbReference type="SAM" id="SignalP"/>
    </source>
</evidence>
<organism evidence="13 14">
    <name type="scientific">Nocardioides mangrovicus</name>
    <dbReference type="NCBI Taxonomy" id="2478913"/>
    <lineage>
        <taxon>Bacteria</taxon>
        <taxon>Bacillati</taxon>
        <taxon>Actinomycetota</taxon>
        <taxon>Actinomycetes</taxon>
        <taxon>Propionibacteriales</taxon>
        <taxon>Nocardioidaceae</taxon>
        <taxon>Nocardioides</taxon>
    </lineage>
</organism>
<evidence type="ECO:0000256" key="3">
    <source>
        <dbReference type="ARBA" id="ARBA00007898"/>
    </source>
</evidence>
<evidence type="ECO:0000256" key="9">
    <source>
        <dbReference type="RuleBase" id="RU361140"/>
    </source>
</evidence>
<comment type="similarity">
    <text evidence="2">Belongs to the transpeptidase family.</text>
</comment>
<dbReference type="PROSITE" id="PS00337">
    <property type="entry name" value="BETA_LACTAMASE_D"/>
    <property type="match status" value="1"/>
</dbReference>
<dbReference type="GO" id="GO:0071555">
    <property type="term" value="P:cell wall organization"/>
    <property type="evidence" value="ECO:0007669"/>
    <property type="project" value="TreeGrafter"/>
</dbReference>
<evidence type="ECO:0000259" key="12">
    <source>
        <dbReference type="Pfam" id="PF03717"/>
    </source>
</evidence>
<dbReference type="Gene3D" id="3.40.710.10">
    <property type="entry name" value="DD-peptidase/beta-lactamase superfamily"/>
    <property type="match status" value="1"/>
</dbReference>
<keyword evidence="6 9" id="KW-0378">Hydrolase</keyword>
<comment type="similarity">
    <text evidence="3 9">Belongs to the class-D beta-lactamase family.</text>
</comment>
<dbReference type="Gene3D" id="3.90.1310.10">
    <property type="entry name" value="Penicillin-binding protein 2a (Domain 2)"/>
    <property type="match status" value="1"/>
</dbReference>
<dbReference type="InterPro" id="IPR050515">
    <property type="entry name" value="Beta-lactam/transpept"/>
</dbReference>
<dbReference type="SUPFAM" id="SSF56601">
    <property type="entry name" value="beta-lactamase/transpeptidase-like"/>
    <property type="match status" value="1"/>
</dbReference>
<dbReference type="PANTHER" id="PTHR30627">
    <property type="entry name" value="PEPTIDOGLYCAN D,D-TRANSPEPTIDASE"/>
    <property type="match status" value="1"/>
</dbReference>
<comment type="caution">
    <text evidence="13">The sequence shown here is derived from an EMBL/GenBank/DDBJ whole genome shotgun (WGS) entry which is preliminary data.</text>
</comment>
<dbReference type="Pfam" id="PF03717">
    <property type="entry name" value="PBP_dimer"/>
    <property type="match status" value="1"/>
</dbReference>
<dbReference type="GO" id="GO:0005886">
    <property type="term" value="C:plasma membrane"/>
    <property type="evidence" value="ECO:0007669"/>
    <property type="project" value="TreeGrafter"/>
</dbReference>
<evidence type="ECO:0000256" key="7">
    <source>
        <dbReference type="ARBA" id="ARBA00023136"/>
    </source>
</evidence>
<dbReference type="AlphaFoldDB" id="A0A3L8NZB1"/>
<feature type="domain" description="Penicillin-binding protein dimerisation" evidence="12">
    <location>
        <begin position="141"/>
        <end position="303"/>
    </location>
</feature>
<dbReference type="InterPro" id="IPR012338">
    <property type="entry name" value="Beta-lactam/transpept-like"/>
</dbReference>
<dbReference type="GO" id="GO:0017001">
    <property type="term" value="P:antibiotic catabolic process"/>
    <property type="evidence" value="ECO:0007669"/>
    <property type="project" value="InterPro"/>
</dbReference>
<dbReference type="InterPro" id="IPR001460">
    <property type="entry name" value="PCN-bd_Tpept"/>
</dbReference>
<keyword evidence="5 10" id="KW-0732">Signal</keyword>
<dbReference type="GO" id="GO:0046677">
    <property type="term" value="P:response to antibiotic"/>
    <property type="evidence" value="ECO:0007669"/>
    <property type="project" value="UniProtKB-UniRule"/>
</dbReference>
<dbReference type="GO" id="GO:0008658">
    <property type="term" value="F:penicillin binding"/>
    <property type="evidence" value="ECO:0007669"/>
    <property type="project" value="InterPro"/>
</dbReference>
<keyword evidence="14" id="KW-1185">Reference proteome</keyword>